<keyword evidence="1" id="KW-1133">Transmembrane helix</keyword>
<protein>
    <recommendedName>
        <fullName evidence="4">Glycosyl hydrolase family 67 C-terminal domain-containing protein</fullName>
    </recommendedName>
</protein>
<feature type="transmembrane region" description="Helical" evidence="1">
    <location>
        <begin position="828"/>
        <end position="849"/>
    </location>
</feature>
<name>A0AA40SPB5_9MICO</name>
<evidence type="ECO:0000256" key="1">
    <source>
        <dbReference type="SAM" id="Phobius"/>
    </source>
</evidence>
<evidence type="ECO:0008006" key="4">
    <source>
        <dbReference type="Google" id="ProtNLM"/>
    </source>
</evidence>
<feature type="transmembrane region" description="Helical" evidence="1">
    <location>
        <begin position="985"/>
        <end position="1004"/>
    </location>
</feature>
<feature type="transmembrane region" description="Helical" evidence="1">
    <location>
        <begin position="856"/>
        <end position="876"/>
    </location>
</feature>
<dbReference type="EMBL" id="JACIFH010000001">
    <property type="protein sequence ID" value="MBB4139942.1"/>
    <property type="molecule type" value="Genomic_DNA"/>
</dbReference>
<feature type="transmembrane region" description="Helical" evidence="1">
    <location>
        <begin position="805"/>
        <end position="822"/>
    </location>
</feature>
<feature type="transmembrane region" description="Helical" evidence="1">
    <location>
        <begin position="929"/>
        <end position="950"/>
    </location>
</feature>
<keyword evidence="1" id="KW-0812">Transmembrane</keyword>
<evidence type="ECO:0000313" key="2">
    <source>
        <dbReference type="EMBL" id="MBB4139942.1"/>
    </source>
</evidence>
<proteinExistence type="predicted"/>
<keyword evidence="3" id="KW-1185">Reference proteome</keyword>
<dbReference type="InterPro" id="IPR017853">
    <property type="entry name" value="GH"/>
</dbReference>
<keyword evidence="1" id="KW-0472">Membrane</keyword>
<dbReference type="SUPFAM" id="SSF51445">
    <property type="entry name" value="(Trans)glycosidases"/>
    <property type="match status" value="1"/>
</dbReference>
<dbReference type="AlphaFoldDB" id="A0AA40SPB5"/>
<evidence type="ECO:0000313" key="3">
    <source>
        <dbReference type="Proteomes" id="UP000549113"/>
    </source>
</evidence>
<feature type="transmembrane region" description="Helical" evidence="1">
    <location>
        <begin position="896"/>
        <end position="917"/>
    </location>
</feature>
<sequence length="1012" mass="109689">MTMAKQRRGLIALVTAIVLLALGAGVGVIVGDALGIRTEPAAAMTPADAVVPEVTEAVLPPEITVAGALKTARLNAARMELADAAESAGGTEGTATITLEISDNGLAQAGEPEVESYRLTGTADDLTVEAADEASAARALYDMASTIRAGRSIAEHLGEDVTARLSLRMVDLGAVGVDADPSEWADGTDYSHASKAFADVILPESPYVDQVALEAAYREFDDFVRHSLANGYNAVAFPGFVEFVTFAGAPGGPVYADGDDHVDRALALRDAFTPLWQRADELGMKVFLRTDMLALTTPLADHLTDRFGSLDTENPEFWQTYTAGLDELYEAVPSLDGVLLRIGEAGAVYDVEGWDVYSALEVTTADAVRAMLDAFTAQAEAAEREVIFRTWSVGVGAVGDMHTNVESYEAVLSGIHSPALIVSTKYTLGDFYTWLPLNDTLEQGDQRRIVEFQSRREFENFGAFPNDLGAEYQWALQTLLAANEHIEGVWTWTQDGGPWRAGPMTLYLKAGFWQLYELNTQLAGALALDPEVDVAQVTAAWAREWFSDDPATVQAIVAAMTHSREAIAQGLYIEPFADQRVFALGLEPPPMMWIFEWDILTGDSAVLDVMYQVVRDATGGDIDAAIAGGAEAVAAAEQMREIVQATDAGTWRDQTLRASFLDTLDYQVDVLQLLAAYREMILAQGQWHDTFAPEALERRDAARDAYVALAASHLEKYEGDLDHPAYNLTAAQLGVERGDRDVAMSWLARALLVLALAWVVIGMLAARTRLIRRPGAAAARLTWLASTRPWRARESTLGMYDLDRWLTLIIPAGLLVATRAVQTSLLSWVELVVIVGAWVMFAIVVRLCVRRRSPWPVIAAVGGVVVLRCIVTLFALSFTGPGGYWFVFWTDPVLRTVYITIAFALFVWVFIAAGWAMSEQVGRRRATGFVLTAVGAGLAVPATAIALIGLEQVLTIWNDQMGLLPWGMARILGITTYLEIPADTAWYAAGLGAVLLVAGVLLSLRWRRADAG</sequence>
<comment type="caution">
    <text evidence="2">The sequence shown here is derived from an EMBL/GenBank/DDBJ whole genome shotgun (WGS) entry which is preliminary data.</text>
</comment>
<gene>
    <name evidence="2" type="ORF">BKA10_001736</name>
</gene>
<accession>A0AA40SPB5</accession>
<organism evidence="2 3">
    <name type="scientific">Microbacterium invictum</name>
    <dbReference type="NCBI Taxonomy" id="515415"/>
    <lineage>
        <taxon>Bacteria</taxon>
        <taxon>Bacillati</taxon>
        <taxon>Actinomycetota</taxon>
        <taxon>Actinomycetes</taxon>
        <taxon>Micrococcales</taxon>
        <taxon>Microbacteriaceae</taxon>
        <taxon>Microbacterium</taxon>
    </lineage>
</organism>
<dbReference type="Proteomes" id="UP000549113">
    <property type="component" value="Unassembled WGS sequence"/>
</dbReference>
<reference evidence="2 3" key="1">
    <citation type="submission" date="2020-08" db="EMBL/GenBank/DDBJ databases">
        <title>Sequencing the genomes of 1000 actinobacteria strains.</title>
        <authorList>
            <person name="Klenk H.-P."/>
        </authorList>
    </citation>
    <scope>NUCLEOTIDE SEQUENCE [LARGE SCALE GENOMIC DNA]</scope>
    <source>
        <strain evidence="2 3">DSM 19600</strain>
    </source>
</reference>
<feature type="transmembrane region" description="Helical" evidence="1">
    <location>
        <begin position="746"/>
        <end position="766"/>
    </location>
</feature>